<dbReference type="GO" id="GO:0042732">
    <property type="term" value="P:D-xylose metabolic process"/>
    <property type="evidence" value="ECO:0007669"/>
    <property type="project" value="UniProtKB-KW"/>
</dbReference>
<keyword evidence="3 5" id="KW-0808">Transferase</keyword>
<protein>
    <submittedName>
        <fullName evidence="8">Xylulose kinase</fullName>
        <ecNumber evidence="8">2.7.1.17</ecNumber>
    </submittedName>
</protein>
<dbReference type="SUPFAM" id="SSF53067">
    <property type="entry name" value="Actin-like ATPase domain"/>
    <property type="match status" value="2"/>
</dbReference>
<evidence type="ECO:0000256" key="4">
    <source>
        <dbReference type="ARBA" id="ARBA00022777"/>
    </source>
</evidence>
<evidence type="ECO:0000256" key="3">
    <source>
        <dbReference type="ARBA" id="ARBA00022679"/>
    </source>
</evidence>
<dbReference type="Pfam" id="PF00370">
    <property type="entry name" value="FGGY_N"/>
    <property type="match status" value="1"/>
</dbReference>
<dbReference type="GO" id="GO:0004856">
    <property type="term" value="F:D-xylulokinase activity"/>
    <property type="evidence" value="ECO:0007669"/>
    <property type="project" value="UniProtKB-EC"/>
</dbReference>
<keyword evidence="2" id="KW-0119">Carbohydrate metabolism</keyword>
<dbReference type="EC" id="2.7.1.17" evidence="8"/>
<comment type="similarity">
    <text evidence="1 5">Belongs to the FGGY kinase family.</text>
</comment>
<dbReference type="Gene3D" id="3.30.420.40">
    <property type="match status" value="2"/>
</dbReference>
<dbReference type="PANTHER" id="PTHR43095">
    <property type="entry name" value="SUGAR KINASE"/>
    <property type="match status" value="1"/>
</dbReference>
<dbReference type="CDD" id="cd07804">
    <property type="entry name" value="ASKHA_NBD_FGGY_RrXK-like"/>
    <property type="match status" value="1"/>
</dbReference>
<accession>A0A5K1IY23</accession>
<evidence type="ECO:0000313" key="8">
    <source>
        <dbReference type="EMBL" id="VWL93690.1"/>
    </source>
</evidence>
<sequence length="505" mass="54332">MALYLGIDIGTSASKGVLIDDRCNIVCQASCGHETDNPCDGWYQHDAEAVWWGDFCRLSRELVMQSGVNAAQIGCVGLSALGCDCVPVDTECNALAPAILYGVDARSKPQIDELLSEYGSDRARELFGHDPCSSDIAPKILWFKENMPEVHERAAKFLTASSFLCAKLTGRFTVDRYLAEDFLPLYDRYTWKVDARECARFCRPDQMAEVMSATDIAGVITQRAAEATGLAAGTPVLVGTGDSGAEAISTGVSRPGDMMVQLGSTAYFIYLADHMIDDARLWPGTFIIPGTYGICAGTNTAGALTSWLRQELYRDAVEAEDHGGPDAYSVMAHDAADVAPGADGLLCLPYFAGERTPLNDPAARGVFFGLTGRHTRAHMVRAALEGVAYTVASHVDIIEREHGLPIGRIMLVGGGTKNPVWMQAIADVCGREVSVAKVTVGACFGDAIMAALAGGAYASWDELARVLGVAQTIEPDMAAHGLYASRRHIFDELYARNRDLMHELV</sequence>
<dbReference type="Proteomes" id="UP000368032">
    <property type="component" value="Unassembled WGS sequence"/>
</dbReference>
<dbReference type="InterPro" id="IPR000577">
    <property type="entry name" value="Carb_kinase_FGGY"/>
</dbReference>
<evidence type="ECO:0000259" key="6">
    <source>
        <dbReference type="Pfam" id="PF00370"/>
    </source>
</evidence>
<dbReference type="InterPro" id="IPR043129">
    <property type="entry name" value="ATPase_NBD"/>
</dbReference>
<feature type="domain" description="Carbohydrate kinase FGGY N-terminal" evidence="6">
    <location>
        <begin position="3"/>
        <end position="245"/>
    </location>
</feature>
<dbReference type="Pfam" id="PF02782">
    <property type="entry name" value="FGGY_C"/>
    <property type="match status" value="1"/>
</dbReference>
<evidence type="ECO:0000259" key="7">
    <source>
        <dbReference type="Pfam" id="PF02782"/>
    </source>
</evidence>
<evidence type="ECO:0000256" key="1">
    <source>
        <dbReference type="ARBA" id="ARBA00009156"/>
    </source>
</evidence>
<dbReference type="PROSITE" id="PS00445">
    <property type="entry name" value="FGGY_KINASES_2"/>
    <property type="match status" value="1"/>
</dbReference>
<keyword evidence="4 5" id="KW-0418">Kinase</keyword>
<feature type="domain" description="Carbohydrate kinase FGGY C-terminal" evidence="7">
    <location>
        <begin position="259"/>
        <end position="453"/>
    </location>
</feature>
<evidence type="ECO:0000256" key="2">
    <source>
        <dbReference type="ARBA" id="ARBA00022629"/>
    </source>
</evidence>
<keyword evidence="2" id="KW-0859">Xylose metabolism</keyword>
<dbReference type="RefSeq" id="WP_152067799.1">
    <property type="nucleotide sequence ID" value="NZ_CABWIF010000011.1"/>
</dbReference>
<dbReference type="InterPro" id="IPR050406">
    <property type="entry name" value="FGGY_Carb_Kinase"/>
</dbReference>
<reference evidence="8 9" key="1">
    <citation type="submission" date="2019-10" db="EMBL/GenBank/DDBJ databases">
        <authorList>
            <person name="Wolf R A."/>
        </authorList>
    </citation>
    <scope>NUCLEOTIDE SEQUENCE [LARGE SCALE GENOMIC DNA]</scope>
    <source>
        <strain evidence="8">Collinsella_aerofaciens_DSM_13712</strain>
    </source>
</reference>
<dbReference type="PANTHER" id="PTHR43095:SF5">
    <property type="entry name" value="XYLULOSE KINASE"/>
    <property type="match status" value="1"/>
</dbReference>
<dbReference type="EMBL" id="CABWIF010000011">
    <property type="protein sequence ID" value="VWL93690.1"/>
    <property type="molecule type" value="Genomic_DNA"/>
</dbReference>
<dbReference type="InterPro" id="IPR018485">
    <property type="entry name" value="FGGY_C"/>
</dbReference>
<dbReference type="InterPro" id="IPR018484">
    <property type="entry name" value="FGGY_N"/>
</dbReference>
<evidence type="ECO:0000256" key="5">
    <source>
        <dbReference type="RuleBase" id="RU003733"/>
    </source>
</evidence>
<organism evidence="8 9">
    <name type="scientific">Collinsella aerofaciens</name>
    <dbReference type="NCBI Taxonomy" id="74426"/>
    <lineage>
        <taxon>Bacteria</taxon>
        <taxon>Bacillati</taxon>
        <taxon>Actinomycetota</taxon>
        <taxon>Coriobacteriia</taxon>
        <taxon>Coriobacteriales</taxon>
        <taxon>Coriobacteriaceae</taxon>
        <taxon>Collinsella</taxon>
    </lineage>
</organism>
<name>A0A5K1IY23_9ACTN</name>
<proteinExistence type="inferred from homology"/>
<dbReference type="AlphaFoldDB" id="A0A5K1IY23"/>
<evidence type="ECO:0000313" key="9">
    <source>
        <dbReference type="Proteomes" id="UP000368032"/>
    </source>
</evidence>
<gene>
    <name evidence="8" type="primary">xylB</name>
    <name evidence="8" type="ORF">CKJAJONC_00188</name>
</gene>
<dbReference type="InterPro" id="IPR018483">
    <property type="entry name" value="Carb_kinase_FGGY_CS"/>
</dbReference>
<dbReference type="PIRSF" id="PIRSF000538">
    <property type="entry name" value="GlpK"/>
    <property type="match status" value="1"/>
</dbReference>